<keyword evidence="3 5" id="KW-1133">Transmembrane helix</keyword>
<dbReference type="InterPro" id="IPR018499">
    <property type="entry name" value="Tetraspanin/Peripherin"/>
</dbReference>
<dbReference type="Proteomes" id="UP000193498">
    <property type="component" value="Unassembled WGS sequence"/>
</dbReference>
<accession>A0A1Y1YIE9</accession>
<name>A0A1Y1YIE9_9FUNG</name>
<keyword evidence="2 5" id="KW-0812">Transmembrane</keyword>
<evidence type="ECO:0000256" key="3">
    <source>
        <dbReference type="ARBA" id="ARBA00022989"/>
    </source>
</evidence>
<keyword evidence="7" id="KW-1185">Reference proteome</keyword>
<dbReference type="EMBL" id="MCFE01000125">
    <property type="protein sequence ID" value="ORX97827.1"/>
    <property type="molecule type" value="Genomic_DNA"/>
</dbReference>
<evidence type="ECO:0008006" key="8">
    <source>
        <dbReference type="Google" id="ProtNLM"/>
    </source>
</evidence>
<gene>
    <name evidence="6" type="ORF">K493DRAFT_150340</name>
</gene>
<keyword evidence="4 5" id="KW-0472">Membrane</keyword>
<evidence type="ECO:0000256" key="1">
    <source>
        <dbReference type="ARBA" id="ARBA00004141"/>
    </source>
</evidence>
<sequence>RRWTRSKWLLLCTYGMMFCIGLTMLLGCLLTWFRGYLRAEVITVGFKRILIIATIASILTILNSLVAFYGALKNNRRVLTVCAVILWPLLALTASIGYLAYKESLWNLRSKLGTQWRGLTNDQRLLLQNNLHCCGFRSPLDRPAPSNKCFLRSLLPGCLGKYYRFSATVLKTTYITAFVLLLPHLALIFVSILCSNHIDLR</sequence>
<proteinExistence type="predicted"/>
<evidence type="ECO:0000256" key="5">
    <source>
        <dbReference type="SAM" id="Phobius"/>
    </source>
</evidence>
<reference evidence="6 7" key="1">
    <citation type="submission" date="2016-07" db="EMBL/GenBank/DDBJ databases">
        <title>Pervasive Adenine N6-methylation of Active Genes in Fungi.</title>
        <authorList>
            <consortium name="DOE Joint Genome Institute"/>
            <person name="Mondo S.J."/>
            <person name="Dannebaum R.O."/>
            <person name="Kuo R.C."/>
            <person name="Labutti K."/>
            <person name="Haridas S."/>
            <person name="Kuo A."/>
            <person name="Salamov A."/>
            <person name="Ahrendt S.R."/>
            <person name="Lipzen A."/>
            <person name="Sullivan W."/>
            <person name="Andreopoulos W.B."/>
            <person name="Clum A."/>
            <person name="Lindquist E."/>
            <person name="Daum C."/>
            <person name="Ramamoorthy G.K."/>
            <person name="Gryganskyi A."/>
            <person name="Culley D."/>
            <person name="Magnuson J.K."/>
            <person name="James T.Y."/>
            <person name="O'Malley M.A."/>
            <person name="Stajich J.E."/>
            <person name="Spatafora J.W."/>
            <person name="Visel A."/>
            <person name="Grigoriev I.V."/>
        </authorList>
    </citation>
    <scope>NUCLEOTIDE SEQUENCE [LARGE SCALE GENOMIC DNA]</scope>
    <source>
        <strain evidence="6 7">CBS 931.73</strain>
    </source>
</reference>
<dbReference type="AlphaFoldDB" id="A0A1Y1YIE9"/>
<organism evidence="6 7">
    <name type="scientific">Basidiobolus meristosporus CBS 931.73</name>
    <dbReference type="NCBI Taxonomy" id="1314790"/>
    <lineage>
        <taxon>Eukaryota</taxon>
        <taxon>Fungi</taxon>
        <taxon>Fungi incertae sedis</taxon>
        <taxon>Zoopagomycota</taxon>
        <taxon>Entomophthoromycotina</taxon>
        <taxon>Basidiobolomycetes</taxon>
        <taxon>Basidiobolales</taxon>
        <taxon>Basidiobolaceae</taxon>
        <taxon>Basidiobolus</taxon>
    </lineage>
</organism>
<feature type="transmembrane region" description="Helical" evidence="5">
    <location>
        <begin position="78"/>
        <end position="101"/>
    </location>
</feature>
<dbReference type="STRING" id="1314790.A0A1Y1YIE9"/>
<feature type="non-terminal residue" evidence="6">
    <location>
        <position position="1"/>
    </location>
</feature>
<feature type="transmembrane region" description="Helical" evidence="5">
    <location>
        <begin position="49"/>
        <end position="71"/>
    </location>
</feature>
<evidence type="ECO:0000313" key="7">
    <source>
        <dbReference type="Proteomes" id="UP000193498"/>
    </source>
</evidence>
<feature type="transmembrane region" description="Helical" evidence="5">
    <location>
        <begin position="174"/>
        <end position="194"/>
    </location>
</feature>
<feature type="non-terminal residue" evidence="6">
    <location>
        <position position="201"/>
    </location>
</feature>
<feature type="transmembrane region" description="Helical" evidence="5">
    <location>
        <begin position="12"/>
        <end position="37"/>
    </location>
</feature>
<protein>
    <recommendedName>
        <fullName evidence="8">Tetraspanin Tsp2</fullName>
    </recommendedName>
</protein>
<dbReference type="OrthoDB" id="2156690at2759"/>
<dbReference type="GO" id="GO:0016020">
    <property type="term" value="C:membrane"/>
    <property type="evidence" value="ECO:0007669"/>
    <property type="project" value="UniProtKB-SubCell"/>
</dbReference>
<comment type="subcellular location">
    <subcellularLocation>
        <location evidence="1">Membrane</location>
        <topology evidence="1">Multi-pass membrane protein</topology>
    </subcellularLocation>
</comment>
<dbReference type="InParanoid" id="A0A1Y1YIE9"/>
<comment type="caution">
    <text evidence="6">The sequence shown here is derived from an EMBL/GenBank/DDBJ whole genome shotgun (WGS) entry which is preliminary data.</text>
</comment>
<evidence type="ECO:0000256" key="2">
    <source>
        <dbReference type="ARBA" id="ARBA00022692"/>
    </source>
</evidence>
<dbReference type="Pfam" id="PF00335">
    <property type="entry name" value="Tetraspanin"/>
    <property type="match status" value="1"/>
</dbReference>
<evidence type="ECO:0000256" key="4">
    <source>
        <dbReference type="ARBA" id="ARBA00023136"/>
    </source>
</evidence>
<evidence type="ECO:0000313" key="6">
    <source>
        <dbReference type="EMBL" id="ORX97827.1"/>
    </source>
</evidence>